<comment type="caution">
    <text evidence="1">The sequence shown here is derived from an EMBL/GenBank/DDBJ whole genome shotgun (WGS) entry which is preliminary data.</text>
</comment>
<organism evidence="1 2">
    <name type="scientific">Golovinomyces cichoracearum</name>
    <dbReference type="NCBI Taxonomy" id="62708"/>
    <lineage>
        <taxon>Eukaryota</taxon>
        <taxon>Fungi</taxon>
        <taxon>Dikarya</taxon>
        <taxon>Ascomycota</taxon>
        <taxon>Pezizomycotina</taxon>
        <taxon>Leotiomycetes</taxon>
        <taxon>Erysiphales</taxon>
        <taxon>Erysiphaceae</taxon>
        <taxon>Golovinomyces</taxon>
    </lineage>
</organism>
<sequence length="78" mass="9506">TQWLSQNQYSNTISVREYRNLRGWRNYTRNVIQEYRAHMGWDRINESNEVIESNTKWTIEEVYAWTDAEDAKAEEVFD</sequence>
<reference evidence="1 2" key="1">
    <citation type="journal article" date="2018" name="BMC Genomics">
        <title>Comparative genome analyses reveal sequence features reflecting distinct modes of host-adaptation between dicot and monocot powdery mildew.</title>
        <authorList>
            <person name="Wu Y."/>
            <person name="Ma X."/>
            <person name="Pan Z."/>
            <person name="Kale S.D."/>
            <person name="Song Y."/>
            <person name="King H."/>
            <person name="Zhang Q."/>
            <person name="Presley C."/>
            <person name="Deng X."/>
            <person name="Wei C.I."/>
            <person name="Xiao S."/>
        </authorList>
    </citation>
    <scope>NUCLEOTIDE SEQUENCE [LARGE SCALE GENOMIC DNA]</scope>
    <source>
        <strain evidence="1">UMSG3</strain>
    </source>
</reference>
<evidence type="ECO:0000313" key="2">
    <source>
        <dbReference type="Proteomes" id="UP000283383"/>
    </source>
</evidence>
<gene>
    <name evidence="1" type="ORF">GcM3_218046</name>
</gene>
<protein>
    <submittedName>
        <fullName evidence="1">Uncharacterized protein</fullName>
    </submittedName>
</protein>
<name>A0A420H7L9_9PEZI</name>
<evidence type="ECO:0000313" key="1">
    <source>
        <dbReference type="EMBL" id="RKF53429.1"/>
    </source>
</evidence>
<feature type="non-terminal residue" evidence="1">
    <location>
        <position position="78"/>
    </location>
</feature>
<accession>A0A420H7L9</accession>
<proteinExistence type="predicted"/>
<keyword evidence="2" id="KW-1185">Reference proteome</keyword>
<dbReference type="AlphaFoldDB" id="A0A420H7L9"/>
<dbReference type="EMBL" id="MCBQ01021883">
    <property type="protein sequence ID" value="RKF53429.1"/>
    <property type="molecule type" value="Genomic_DNA"/>
</dbReference>
<dbReference type="Proteomes" id="UP000283383">
    <property type="component" value="Unassembled WGS sequence"/>
</dbReference>
<feature type="non-terminal residue" evidence="1">
    <location>
        <position position="1"/>
    </location>
</feature>